<proteinExistence type="predicted"/>
<evidence type="ECO:0000313" key="2">
    <source>
        <dbReference type="Proteomes" id="UP000053144"/>
    </source>
</evidence>
<dbReference type="AlphaFoldDB" id="A0A0L9UMY5"/>
<dbReference type="EMBL" id="CM003375">
    <property type="protein sequence ID" value="KOM43937.1"/>
    <property type="molecule type" value="Genomic_DNA"/>
</dbReference>
<accession>A0A0L9UMY5</accession>
<protein>
    <submittedName>
        <fullName evidence="1">Uncharacterized protein</fullName>
    </submittedName>
</protein>
<organism evidence="1 2">
    <name type="scientific">Phaseolus angularis</name>
    <name type="common">Azuki bean</name>
    <name type="synonym">Vigna angularis</name>
    <dbReference type="NCBI Taxonomy" id="3914"/>
    <lineage>
        <taxon>Eukaryota</taxon>
        <taxon>Viridiplantae</taxon>
        <taxon>Streptophyta</taxon>
        <taxon>Embryophyta</taxon>
        <taxon>Tracheophyta</taxon>
        <taxon>Spermatophyta</taxon>
        <taxon>Magnoliopsida</taxon>
        <taxon>eudicotyledons</taxon>
        <taxon>Gunneridae</taxon>
        <taxon>Pentapetalae</taxon>
        <taxon>rosids</taxon>
        <taxon>fabids</taxon>
        <taxon>Fabales</taxon>
        <taxon>Fabaceae</taxon>
        <taxon>Papilionoideae</taxon>
        <taxon>50 kb inversion clade</taxon>
        <taxon>NPAAA clade</taxon>
        <taxon>indigoferoid/millettioid clade</taxon>
        <taxon>Phaseoleae</taxon>
        <taxon>Vigna</taxon>
    </lineage>
</organism>
<evidence type="ECO:0000313" key="1">
    <source>
        <dbReference type="EMBL" id="KOM43937.1"/>
    </source>
</evidence>
<name>A0A0L9UMY5_PHAAN</name>
<sequence length="106" mass="12102">MMAISNIGVRKHCTHQGEIHLLPMKEIRMLPERNILNLKPNAELRVVYRQTSSVPFLIIIFFLLLQTDLRVSVIYTDVISGTAAIGCMGEIIKHKRLVDDMAEENE</sequence>
<gene>
    <name evidence="1" type="ORF">LR48_Vigan05g154200</name>
</gene>
<dbReference type="STRING" id="3914.A0A0L9UMY5"/>
<reference evidence="2" key="1">
    <citation type="journal article" date="2015" name="Proc. Natl. Acad. Sci. U.S.A.">
        <title>Genome sequencing of adzuki bean (Vigna angularis) provides insight into high starch and low fat accumulation and domestication.</title>
        <authorList>
            <person name="Yang K."/>
            <person name="Tian Z."/>
            <person name="Chen C."/>
            <person name="Luo L."/>
            <person name="Zhao B."/>
            <person name="Wang Z."/>
            <person name="Yu L."/>
            <person name="Li Y."/>
            <person name="Sun Y."/>
            <person name="Li W."/>
            <person name="Chen Y."/>
            <person name="Li Y."/>
            <person name="Zhang Y."/>
            <person name="Ai D."/>
            <person name="Zhao J."/>
            <person name="Shang C."/>
            <person name="Ma Y."/>
            <person name="Wu B."/>
            <person name="Wang M."/>
            <person name="Gao L."/>
            <person name="Sun D."/>
            <person name="Zhang P."/>
            <person name="Guo F."/>
            <person name="Wang W."/>
            <person name="Li Y."/>
            <person name="Wang J."/>
            <person name="Varshney R.K."/>
            <person name="Wang J."/>
            <person name="Ling H.Q."/>
            <person name="Wan P."/>
        </authorList>
    </citation>
    <scope>NUCLEOTIDE SEQUENCE</scope>
    <source>
        <strain evidence="2">cv. Jingnong 6</strain>
    </source>
</reference>
<dbReference type="Gramene" id="KOM43937">
    <property type="protein sequence ID" value="KOM43937"/>
    <property type="gene ID" value="LR48_Vigan05g154200"/>
</dbReference>
<dbReference type="Proteomes" id="UP000053144">
    <property type="component" value="Chromosome 5"/>
</dbReference>